<dbReference type="OrthoDB" id="9445768at2759"/>
<dbReference type="GO" id="GO:0005634">
    <property type="term" value="C:nucleus"/>
    <property type="evidence" value="ECO:0007669"/>
    <property type="project" value="UniProtKB-SubCell"/>
</dbReference>
<organism evidence="10 11">
    <name type="scientific">Lunasporangiospora selenospora</name>
    <dbReference type="NCBI Taxonomy" id="979761"/>
    <lineage>
        <taxon>Eukaryota</taxon>
        <taxon>Fungi</taxon>
        <taxon>Fungi incertae sedis</taxon>
        <taxon>Mucoromycota</taxon>
        <taxon>Mortierellomycotina</taxon>
        <taxon>Mortierellomycetes</taxon>
        <taxon>Mortierellales</taxon>
        <taxon>Mortierellaceae</taxon>
        <taxon>Lunasporangiospora</taxon>
    </lineage>
</organism>
<keyword evidence="6" id="KW-0539">Nucleus</keyword>
<keyword evidence="11" id="KW-1185">Reference proteome</keyword>
<feature type="compositionally biased region" description="Polar residues" evidence="9">
    <location>
        <begin position="69"/>
        <end position="80"/>
    </location>
</feature>
<reference evidence="10" key="1">
    <citation type="journal article" date="2020" name="Fungal Divers.">
        <title>Resolving the Mortierellaceae phylogeny through synthesis of multi-gene phylogenetics and phylogenomics.</title>
        <authorList>
            <person name="Vandepol N."/>
            <person name="Liber J."/>
            <person name="Desiro A."/>
            <person name="Na H."/>
            <person name="Kennedy M."/>
            <person name="Barry K."/>
            <person name="Grigoriev I.V."/>
            <person name="Miller A.N."/>
            <person name="O'Donnell K."/>
            <person name="Stajich J.E."/>
            <person name="Bonito G."/>
        </authorList>
    </citation>
    <scope>NUCLEOTIDE SEQUENCE</scope>
    <source>
        <strain evidence="10">KOD1015</strain>
    </source>
</reference>
<dbReference type="GO" id="GO:0051382">
    <property type="term" value="P:kinetochore assembly"/>
    <property type="evidence" value="ECO:0007669"/>
    <property type="project" value="InterPro"/>
</dbReference>
<dbReference type="InterPro" id="IPR020993">
    <property type="entry name" value="Centromere_CenpK"/>
</dbReference>
<evidence type="ECO:0000256" key="5">
    <source>
        <dbReference type="ARBA" id="ARBA00023054"/>
    </source>
</evidence>
<evidence type="ECO:0000256" key="3">
    <source>
        <dbReference type="ARBA" id="ARBA00005795"/>
    </source>
</evidence>
<evidence type="ECO:0000256" key="9">
    <source>
        <dbReference type="SAM" id="MobiDB-lite"/>
    </source>
</evidence>
<evidence type="ECO:0000256" key="4">
    <source>
        <dbReference type="ARBA" id="ARBA00022454"/>
    </source>
</evidence>
<feature type="coiled-coil region" evidence="8">
    <location>
        <begin position="221"/>
        <end position="248"/>
    </location>
</feature>
<dbReference type="GO" id="GO:0000775">
    <property type="term" value="C:chromosome, centromeric region"/>
    <property type="evidence" value="ECO:0007669"/>
    <property type="project" value="UniProtKB-SubCell"/>
</dbReference>
<gene>
    <name evidence="10" type="ORF">BGW38_001897</name>
</gene>
<feature type="coiled-coil region" evidence="8">
    <location>
        <begin position="140"/>
        <end position="197"/>
    </location>
</feature>
<evidence type="ECO:0008006" key="12">
    <source>
        <dbReference type="Google" id="ProtNLM"/>
    </source>
</evidence>
<comment type="subcellular location">
    <subcellularLocation>
        <location evidence="2">Chromosome</location>
        <location evidence="2">Centromere</location>
    </subcellularLocation>
    <subcellularLocation>
        <location evidence="1">Nucleus</location>
    </subcellularLocation>
</comment>
<dbReference type="AlphaFoldDB" id="A0A9P6FUY7"/>
<dbReference type="PANTHER" id="PTHR14401">
    <property type="entry name" value="CENTROMERE PROTEIN K"/>
    <property type="match status" value="1"/>
</dbReference>
<dbReference type="Pfam" id="PF11802">
    <property type="entry name" value="CENP-K"/>
    <property type="match status" value="1"/>
</dbReference>
<feature type="region of interest" description="Disordered" evidence="9">
    <location>
        <begin position="68"/>
        <end position="125"/>
    </location>
</feature>
<evidence type="ECO:0000313" key="11">
    <source>
        <dbReference type="Proteomes" id="UP000780801"/>
    </source>
</evidence>
<accession>A0A9P6FUY7</accession>
<feature type="compositionally biased region" description="Low complexity" evidence="9">
    <location>
        <begin position="88"/>
        <end position="102"/>
    </location>
</feature>
<keyword evidence="5 8" id="KW-0175">Coiled coil</keyword>
<keyword evidence="7" id="KW-0137">Centromere</keyword>
<keyword evidence="4" id="KW-0158">Chromosome</keyword>
<dbReference type="Proteomes" id="UP000780801">
    <property type="component" value="Unassembled WGS sequence"/>
</dbReference>
<evidence type="ECO:0000256" key="8">
    <source>
        <dbReference type="SAM" id="Coils"/>
    </source>
</evidence>
<evidence type="ECO:0000256" key="1">
    <source>
        <dbReference type="ARBA" id="ARBA00004123"/>
    </source>
</evidence>
<proteinExistence type="inferred from homology"/>
<comment type="similarity">
    <text evidence="3">Belongs to the CENP-K/MCM22 family.</text>
</comment>
<protein>
    <recommendedName>
        <fullName evidence="12">Centromere-associated protein K</fullName>
    </recommendedName>
</protein>
<dbReference type="PANTHER" id="PTHR14401:SF6">
    <property type="entry name" value="CENTROMERE PROTEIN K"/>
    <property type="match status" value="1"/>
</dbReference>
<evidence type="ECO:0000256" key="7">
    <source>
        <dbReference type="ARBA" id="ARBA00023328"/>
    </source>
</evidence>
<dbReference type="EMBL" id="JAABOA010001626">
    <property type="protein sequence ID" value="KAF9581181.1"/>
    <property type="molecule type" value="Genomic_DNA"/>
</dbReference>
<dbReference type="GO" id="GO:0000070">
    <property type="term" value="P:mitotic sister chromatid segregation"/>
    <property type="evidence" value="ECO:0007669"/>
    <property type="project" value="TreeGrafter"/>
</dbReference>
<evidence type="ECO:0000313" key="10">
    <source>
        <dbReference type="EMBL" id="KAF9581181.1"/>
    </source>
</evidence>
<name>A0A9P6FUY7_9FUNG</name>
<comment type="caution">
    <text evidence="10">The sequence shown here is derived from an EMBL/GenBank/DDBJ whole genome shotgun (WGS) entry which is preliminary data.</text>
</comment>
<feature type="compositionally biased region" description="Polar residues" evidence="9">
    <location>
        <begin position="103"/>
        <end position="121"/>
    </location>
</feature>
<evidence type="ECO:0000256" key="6">
    <source>
        <dbReference type="ARBA" id="ARBA00023242"/>
    </source>
</evidence>
<evidence type="ECO:0000256" key="2">
    <source>
        <dbReference type="ARBA" id="ARBA00004584"/>
    </source>
</evidence>
<sequence length="380" mass="42679">MNSTTSDADEIEGSLQDILASVQSTPSILESPSRHDRFALSIFPHDLNNHSLPTTPVRARSVSIIPETPTRTQASTQSPLPVQPPARTPTRTPTRSTETPVPAQTQVTPSTASVGSSQGHSLNRHVTREEALRATGEVLRQRCLSKLDRLNELKENLARKQSLATSNTPNSLQEQQVAILQLEEARLKSEIKRMSTNQEVYPAVPPELSKVRVQQTVQNTIQDYNIMIPRLKSELEGVQKELVKEKQLLKEVHEIRRALQARQKDLVAMAEAGTRPEDRQSKQKVTEIKALVQTLMKELQRFLAKHYPLAQQEPGSPELLDLKHVLEDIMNLSVSRPADPYMTLEPGTYHPPHIEQLVNAGIAVRHPHDSQRLRLIDFYS</sequence>